<sequence length="442" mass="51497">MATREDGTHIKGTKKSLPDGWTTSGFRFAIVPTEEQATRLEQAFGCERKVYNEYIAGLYDYLEKIGFGGGFIRYQVPSYTTITAQYDYLDKSNDSFVYNDAKMRFQAAIQKYNEEYAKKPMQYKKSVRKKMKTIGYIPTFRDIKGVPKFHSKKQGKFSYTTNQTNGNIKIQQENGECFLCIPKFKEGIFMILHRDVPTDGVIKKVTVKREGTRYMVSLSIDYPFKVPQLQEDLSPDDVIGLDYSQEHLYVDSNGHIAGYTRYHKIMENRQRRMNQSLARKKNHAKTDENGNILYSKNYQKQVRKYQKVMAKVKNKRRDTLHKMTNQITNDYQAVVVEDIDLRNLAQCLRLGKKLHDNGFGLFRTMLKYKCERRGKHYLVADKYFASSKTCSCCGNKKDTLTLSERIYNCTECGTKIDRDYNAARNLKQYGIRMLHERNELSA</sequence>
<dbReference type="RefSeq" id="WP_379949879.1">
    <property type="nucleotide sequence ID" value="NZ_JBHMAF010000073.1"/>
</dbReference>
<keyword evidence="11" id="KW-1185">Reference proteome</keyword>
<dbReference type="NCBIfam" id="TIGR01766">
    <property type="entry name" value="IS200/IS605 family accessory protein TnpB-like domain"/>
    <property type="match status" value="1"/>
</dbReference>
<dbReference type="Proteomes" id="UP001589609">
    <property type="component" value="Unassembled WGS sequence"/>
</dbReference>
<evidence type="ECO:0000259" key="8">
    <source>
        <dbReference type="Pfam" id="PF07282"/>
    </source>
</evidence>
<comment type="caution">
    <text evidence="10">The sequence shown here is derived from an EMBL/GenBank/DDBJ whole genome shotgun (WGS) entry which is preliminary data.</text>
</comment>
<proteinExistence type="inferred from homology"/>
<evidence type="ECO:0000256" key="5">
    <source>
        <dbReference type="ARBA" id="ARBA00023125"/>
    </source>
</evidence>
<name>A0ABV5WG33_9BACI</name>
<dbReference type="GO" id="GO:0004519">
    <property type="term" value="F:endonuclease activity"/>
    <property type="evidence" value="ECO:0007669"/>
    <property type="project" value="UniProtKB-KW"/>
</dbReference>
<dbReference type="InterPro" id="IPR001959">
    <property type="entry name" value="Transposase"/>
</dbReference>
<keyword evidence="10" id="KW-0540">Nuclease</keyword>
<keyword evidence="10" id="KW-0255">Endonuclease</keyword>
<keyword evidence="6" id="KW-0233">DNA recombination</keyword>
<keyword evidence="2" id="KW-0815">Transposition</keyword>
<dbReference type="InterPro" id="IPR010095">
    <property type="entry name" value="Cas12f1-like_TNB"/>
</dbReference>
<dbReference type="InterPro" id="IPR021027">
    <property type="entry name" value="Transposase_put_HTH"/>
</dbReference>
<evidence type="ECO:0000256" key="3">
    <source>
        <dbReference type="ARBA" id="ARBA00022723"/>
    </source>
</evidence>
<reference evidence="10 11" key="1">
    <citation type="submission" date="2024-09" db="EMBL/GenBank/DDBJ databases">
        <authorList>
            <person name="Sun Q."/>
            <person name="Mori K."/>
        </authorList>
    </citation>
    <scope>NUCLEOTIDE SEQUENCE [LARGE SCALE GENOMIC DNA]</scope>
    <source>
        <strain evidence="10 11">JCM 11201</strain>
    </source>
</reference>
<dbReference type="Pfam" id="PF07282">
    <property type="entry name" value="Cas12f1-like_TNB"/>
    <property type="match status" value="1"/>
</dbReference>
<evidence type="ECO:0000256" key="1">
    <source>
        <dbReference type="ARBA" id="ARBA00008761"/>
    </source>
</evidence>
<feature type="domain" description="Probable transposase IS891/IS1136/IS1341" evidence="7">
    <location>
        <begin position="223"/>
        <end position="346"/>
    </location>
</feature>
<keyword evidence="5" id="KW-0238">DNA-binding</keyword>
<feature type="domain" description="Transposase putative helix-turn-helix" evidence="9">
    <location>
        <begin position="24"/>
        <end position="56"/>
    </location>
</feature>
<dbReference type="Pfam" id="PF12323">
    <property type="entry name" value="HTH_OrfB_IS605"/>
    <property type="match status" value="1"/>
</dbReference>
<keyword evidence="4" id="KW-0862">Zinc</keyword>
<accession>A0ABV5WG33</accession>
<organism evidence="10 11">
    <name type="scientific">Ectobacillus funiculus</name>
    <dbReference type="NCBI Taxonomy" id="137993"/>
    <lineage>
        <taxon>Bacteria</taxon>
        <taxon>Bacillati</taxon>
        <taxon>Bacillota</taxon>
        <taxon>Bacilli</taxon>
        <taxon>Bacillales</taxon>
        <taxon>Bacillaceae</taxon>
        <taxon>Ectobacillus</taxon>
    </lineage>
</organism>
<evidence type="ECO:0000259" key="9">
    <source>
        <dbReference type="Pfam" id="PF12323"/>
    </source>
</evidence>
<gene>
    <name evidence="10" type="ORF">ACFFMS_14175</name>
</gene>
<dbReference type="Pfam" id="PF01385">
    <property type="entry name" value="OrfB_IS605"/>
    <property type="match status" value="1"/>
</dbReference>
<comment type="similarity">
    <text evidence="1">In the C-terminal section; belongs to the transposase 35 family.</text>
</comment>
<feature type="domain" description="Cas12f1-like TNB" evidence="8">
    <location>
        <begin position="359"/>
        <end position="426"/>
    </location>
</feature>
<dbReference type="EMBL" id="JBHMAF010000073">
    <property type="protein sequence ID" value="MFB9759572.1"/>
    <property type="molecule type" value="Genomic_DNA"/>
</dbReference>
<evidence type="ECO:0000256" key="2">
    <source>
        <dbReference type="ARBA" id="ARBA00022578"/>
    </source>
</evidence>
<keyword evidence="10" id="KW-0378">Hydrolase</keyword>
<dbReference type="NCBIfam" id="NF040570">
    <property type="entry name" value="guided_TnpB"/>
    <property type="match status" value="1"/>
</dbReference>
<evidence type="ECO:0000313" key="10">
    <source>
        <dbReference type="EMBL" id="MFB9759572.1"/>
    </source>
</evidence>
<evidence type="ECO:0000256" key="4">
    <source>
        <dbReference type="ARBA" id="ARBA00022833"/>
    </source>
</evidence>
<evidence type="ECO:0000259" key="7">
    <source>
        <dbReference type="Pfam" id="PF01385"/>
    </source>
</evidence>
<evidence type="ECO:0000256" key="6">
    <source>
        <dbReference type="ARBA" id="ARBA00023172"/>
    </source>
</evidence>
<evidence type="ECO:0000313" key="11">
    <source>
        <dbReference type="Proteomes" id="UP001589609"/>
    </source>
</evidence>
<keyword evidence="3" id="KW-0479">Metal-binding</keyword>
<protein>
    <submittedName>
        <fullName evidence="10">RNA-guided endonuclease InsQ/TnpB family protein</fullName>
    </submittedName>
</protein>